<dbReference type="Pfam" id="PF15274">
    <property type="entry name" value="MLIP"/>
    <property type="match status" value="1"/>
</dbReference>
<sequence>MHLVSSKNRNNTDFLKHQIIPNALDVSRTSPLAFTFVPVSGILPTQVTLGKDINFLPKIARSKEEMAQKPTIYREQFSEERIKENNRSSLGSLKSLCTEHVFAGKEVFTGNIEERQQNELFIAEFVLVMDSDEDKDDTKDKNNRSICTPDRSEDESRVKQLQRTPEPERTIPFITINQIYVPNVQREDGSQDIDFQEKEQQLFSSVPLTSPSQCTQQYTDKIHSIQHTLHNSNVNLPQKHQQLTCSPPVNIRKQHFVERSSPTSNKYMFSKELISQGLGAPIDTQLQRTHDTQSIKMKYSNYSNIHENQTQHSPILPRNSYESINIMSPLPIRVFKHDLCPSPSPLQSPMYGSSSTLCSTSMSPTPSCETSSRVPSRLSFLTSLLRSNNSSQKRPYTPEISHYNLISKQSQALSVLQKSGSPLMETRKSLSCFSLHSPYDLKTPQIITQSDMLPSASESNILQPQFSLYRQPMRTLSPDSAYFKTSSSGVTQNKYASSHLSNQENVPTLNVKPPLNKYFYKPLKKYSVLGKNRKVTVSPPVSPSKESPSNFINVKQTVLPTTKMHSATGHFRPRDNIIQGYVGHHSSEMPSTSVYVAKRHDFSQPGFETYHKLSNEDLDSELAIHTQTHLHPNSHSNIFNAEELPGNPEQIFPRSDNAPSPSRSSLSRCSDFSSTHSLSPCSELDHSKTYKIKSSYKAFAAIPTNTLLRDQKAIDEPETSKANSAYDNTLEPRSKMCSPAQLRKETEEICAEIDKVLHDPLPLHTASAGRSPKMTTTVRTQKPKPQLKSPGRETKYASLQTKAATNKSSSGTKPGVIRPITLKVTLGEQEEDTCHRCPFFIQSSGTSGTATSENITDTRNVI</sequence>
<feature type="region of interest" description="Disordered" evidence="1">
    <location>
        <begin position="764"/>
        <end position="815"/>
    </location>
</feature>
<dbReference type="InterPro" id="IPR029331">
    <property type="entry name" value="MLIP"/>
</dbReference>
<accession>A0A8C5MAM3</accession>
<proteinExistence type="predicted"/>
<dbReference type="OrthoDB" id="9907594at2759"/>
<evidence type="ECO:0000313" key="3">
    <source>
        <dbReference type="Proteomes" id="UP000694569"/>
    </source>
</evidence>
<reference evidence="2" key="1">
    <citation type="submission" date="2025-08" db="UniProtKB">
        <authorList>
            <consortium name="Ensembl"/>
        </authorList>
    </citation>
    <scope>IDENTIFICATION</scope>
</reference>
<reference evidence="2" key="2">
    <citation type="submission" date="2025-09" db="UniProtKB">
        <authorList>
            <consortium name="Ensembl"/>
        </authorList>
    </citation>
    <scope>IDENTIFICATION</scope>
</reference>
<evidence type="ECO:0000256" key="1">
    <source>
        <dbReference type="SAM" id="MobiDB-lite"/>
    </source>
</evidence>
<dbReference type="AlphaFoldDB" id="A0A8C5MAM3"/>
<feature type="compositionally biased region" description="Low complexity" evidence="1">
    <location>
        <begin position="653"/>
        <end position="669"/>
    </location>
</feature>
<evidence type="ECO:0000313" key="2">
    <source>
        <dbReference type="Ensembl" id="ENSLLEP00000011451.1"/>
    </source>
</evidence>
<keyword evidence="3" id="KW-1185">Reference proteome</keyword>
<dbReference type="PANTHER" id="PTHR31514">
    <property type="entry name" value="MUSCULAR LMNA-INTERACTING PROTEIN MLIP"/>
    <property type="match status" value="1"/>
</dbReference>
<feature type="compositionally biased region" description="Polar residues" evidence="1">
    <location>
        <begin position="797"/>
        <end position="812"/>
    </location>
</feature>
<feature type="region of interest" description="Disordered" evidence="1">
    <location>
        <begin position="631"/>
        <end position="669"/>
    </location>
</feature>
<dbReference type="GeneTree" id="ENSGT00390000015862"/>
<organism evidence="2 3">
    <name type="scientific">Leptobrachium leishanense</name>
    <name type="common">Leishan spiny toad</name>
    <dbReference type="NCBI Taxonomy" id="445787"/>
    <lineage>
        <taxon>Eukaryota</taxon>
        <taxon>Metazoa</taxon>
        <taxon>Chordata</taxon>
        <taxon>Craniata</taxon>
        <taxon>Vertebrata</taxon>
        <taxon>Euteleostomi</taxon>
        <taxon>Amphibia</taxon>
        <taxon>Batrachia</taxon>
        <taxon>Anura</taxon>
        <taxon>Pelobatoidea</taxon>
        <taxon>Megophryidae</taxon>
        <taxon>Leptobrachium</taxon>
    </lineage>
</organism>
<feature type="region of interest" description="Disordered" evidence="1">
    <location>
        <begin position="133"/>
        <end position="165"/>
    </location>
</feature>
<dbReference type="PANTHER" id="PTHR31514:SF1">
    <property type="entry name" value="MUSCULAR LMNA-INTERACTING PROTEIN"/>
    <property type="match status" value="1"/>
</dbReference>
<name>A0A8C5MAM3_9ANUR</name>
<dbReference type="Proteomes" id="UP000694569">
    <property type="component" value="Unplaced"/>
</dbReference>
<dbReference type="Ensembl" id="ENSLLET00000011911.1">
    <property type="protein sequence ID" value="ENSLLEP00000011451.1"/>
    <property type="gene ID" value="ENSLLEG00000007240.1"/>
</dbReference>
<evidence type="ECO:0008006" key="4">
    <source>
        <dbReference type="Google" id="ProtNLM"/>
    </source>
</evidence>
<feature type="region of interest" description="Disordered" evidence="1">
    <location>
        <begin position="711"/>
        <end position="732"/>
    </location>
</feature>
<protein>
    <recommendedName>
        <fullName evidence="4">Muscular LMNA-interacting protein</fullName>
    </recommendedName>
</protein>